<dbReference type="NCBIfam" id="TIGR00666">
    <property type="entry name" value="PBP4"/>
    <property type="match status" value="1"/>
</dbReference>
<dbReference type="InterPro" id="IPR000667">
    <property type="entry name" value="Peptidase_S13"/>
</dbReference>
<dbReference type="AlphaFoldDB" id="A0A0F9TNT6"/>
<dbReference type="PANTHER" id="PTHR30023:SF0">
    <property type="entry name" value="PENICILLIN-SENSITIVE CARBOXYPEPTIDASE A"/>
    <property type="match status" value="1"/>
</dbReference>
<evidence type="ECO:0008006" key="4">
    <source>
        <dbReference type="Google" id="ProtNLM"/>
    </source>
</evidence>
<keyword evidence="2" id="KW-0378">Hydrolase</keyword>
<protein>
    <recommendedName>
        <fullName evidence="4">D-alanyl-D-alanine carboxypeptidase/D-alanyl-D-alanine-endopeptidase</fullName>
    </recommendedName>
</protein>
<evidence type="ECO:0000313" key="3">
    <source>
        <dbReference type="EMBL" id="KKN76587.1"/>
    </source>
</evidence>
<dbReference type="SUPFAM" id="SSF56601">
    <property type="entry name" value="beta-lactamase/transpeptidase-like"/>
    <property type="match status" value="1"/>
</dbReference>
<evidence type="ECO:0000256" key="2">
    <source>
        <dbReference type="ARBA" id="ARBA00022801"/>
    </source>
</evidence>
<dbReference type="Pfam" id="PF02113">
    <property type="entry name" value="Peptidase_S13"/>
    <property type="match status" value="1"/>
</dbReference>
<organism evidence="3">
    <name type="scientific">marine sediment metagenome</name>
    <dbReference type="NCBI Taxonomy" id="412755"/>
    <lineage>
        <taxon>unclassified sequences</taxon>
        <taxon>metagenomes</taxon>
        <taxon>ecological metagenomes</taxon>
    </lineage>
</organism>
<dbReference type="GO" id="GO:0000270">
    <property type="term" value="P:peptidoglycan metabolic process"/>
    <property type="evidence" value="ECO:0007669"/>
    <property type="project" value="TreeGrafter"/>
</dbReference>
<dbReference type="PANTHER" id="PTHR30023">
    <property type="entry name" value="D-ALANYL-D-ALANINE CARBOXYPEPTIDASE"/>
    <property type="match status" value="1"/>
</dbReference>
<dbReference type="PRINTS" id="PR00922">
    <property type="entry name" value="DADACBPTASE3"/>
</dbReference>
<dbReference type="EMBL" id="LAZR01000293">
    <property type="protein sequence ID" value="KKN76587.1"/>
    <property type="molecule type" value="Genomic_DNA"/>
</dbReference>
<comment type="similarity">
    <text evidence="1">Belongs to the peptidase S13 family.</text>
</comment>
<gene>
    <name evidence="3" type="ORF">LCGC14_0368790</name>
</gene>
<dbReference type="Gene3D" id="3.40.710.10">
    <property type="entry name" value="DD-peptidase/beta-lactamase superfamily"/>
    <property type="match status" value="2"/>
</dbReference>
<comment type="caution">
    <text evidence="3">The sequence shown here is derived from an EMBL/GenBank/DDBJ whole genome shotgun (WGS) entry which is preliminary data.</text>
</comment>
<dbReference type="InterPro" id="IPR012338">
    <property type="entry name" value="Beta-lactam/transpept-like"/>
</dbReference>
<evidence type="ECO:0000256" key="1">
    <source>
        <dbReference type="ARBA" id="ARBA00006096"/>
    </source>
</evidence>
<name>A0A0F9TNT6_9ZZZZ</name>
<dbReference type="GO" id="GO:0004185">
    <property type="term" value="F:serine-type carboxypeptidase activity"/>
    <property type="evidence" value="ECO:0007669"/>
    <property type="project" value="InterPro"/>
</dbReference>
<sequence length="494" mass="53145">MSGRRFVPNSIGIAVGMCVLLWASMAAGQTQPATAPRPTTGPSTLQQRITDLVGTYEGKTSPNGIVGVSVRRCDTGRQIVGLRSGRLFVPASNQKILTSAFVLAALGGDFRFDVRVYAKDSDLVIVGDFDPTLGDPVLAAAAGRSIYTDLDNWAAAAKEHFQDRTIGRIRLLVDAQTNAMRHPDWPQREHQSPFAAPACSLNFANNCIGTVFDVRSGKVRPTLTPTSRYIRIVNRLNVGSRNRWSLRGAKDMSEVTLRGTVVASAGEQLPTAIDNPPMLLGRVLAGRLARHGVPFAGSFAQEATSAVDLSTATLLSRTRRPLRAAMWRMNKYSMNMTAESVLLRAGDGTWAGSAKAMTESLMADYGLEAESFRVSDGSGLSAGNRAAPEAVTDLLTQMLGRDDWAVFVNSLPLAGVEGRVRNRLAQPPYRGRVLAKTGYIYGAQCLSGYVMDTDNRPVLAYSILVNGVPGGRGPVAHRLHDAICRMLVDSVDGR</sequence>
<reference evidence="3" key="1">
    <citation type="journal article" date="2015" name="Nature">
        <title>Complex archaea that bridge the gap between prokaryotes and eukaryotes.</title>
        <authorList>
            <person name="Spang A."/>
            <person name="Saw J.H."/>
            <person name="Jorgensen S.L."/>
            <person name="Zaremba-Niedzwiedzka K."/>
            <person name="Martijn J."/>
            <person name="Lind A.E."/>
            <person name="van Eijk R."/>
            <person name="Schleper C."/>
            <person name="Guy L."/>
            <person name="Ettema T.J."/>
        </authorList>
    </citation>
    <scope>NUCLEOTIDE SEQUENCE</scope>
</reference>
<dbReference type="GO" id="GO:0006508">
    <property type="term" value="P:proteolysis"/>
    <property type="evidence" value="ECO:0007669"/>
    <property type="project" value="InterPro"/>
</dbReference>
<accession>A0A0F9TNT6</accession>
<proteinExistence type="inferred from homology"/>